<gene>
    <name evidence="1" type="ORF">MMYC01_209589</name>
</gene>
<dbReference type="EMBL" id="LCTW02000488">
    <property type="protein sequence ID" value="KXX73349.1"/>
    <property type="molecule type" value="Genomic_DNA"/>
</dbReference>
<sequence>MEQVQRMWILRTKIDSWSSGKVAEPIRQRNRELLIDAYLRLPPRRIWLFIKFSRFIILSFHLKFESMEQAGVFGPEDAIARGRELQTFTEFPDIANRSCAAHRIIDSASLAKLIYITGMNDIEKRRRPQLNLWANFTNFSPESFESYLALTFLAFGVPGYIRNCGIDCVRQLACQTQLDILRTGQHKSPSPLSSILDEGERVELITRVVVRERFTDLLKGRLKEPKLSEFKKVLFEITYPTPPLNWPHLR</sequence>
<evidence type="ECO:0000313" key="2">
    <source>
        <dbReference type="Proteomes" id="UP000078237"/>
    </source>
</evidence>
<dbReference type="AlphaFoldDB" id="A0A175VQ80"/>
<organism evidence="1 2">
    <name type="scientific">Madurella mycetomatis</name>
    <dbReference type="NCBI Taxonomy" id="100816"/>
    <lineage>
        <taxon>Eukaryota</taxon>
        <taxon>Fungi</taxon>
        <taxon>Dikarya</taxon>
        <taxon>Ascomycota</taxon>
        <taxon>Pezizomycotina</taxon>
        <taxon>Sordariomycetes</taxon>
        <taxon>Sordariomycetidae</taxon>
        <taxon>Sordariales</taxon>
        <taxon>Sordariales incertae sedis</taxon>
        <taxon>Madurella</taxon>
    </lineage>
</organism>
<dbReference type="VEuPathDB" id="FungiDB:MMYC01_209589"/>
<reference evidence="1 2" key="1">
    <citation type="journal article" date="2016" name="Genome Announc.">
        <title>Genome Sequence of Madurella mycetomatis mm55, Isolated from a Human Mycetoma Case in Sudan.</title>
        <authorList>
            <person name="Smit S."/>
            <person name="Derks M.F."/>
            <person name="Bervoets S."/>
            <person name="Fahal A."/>
            <person name="van Leeuwen W."/>
            <person name="van Belkum A."/>
            <person name="van de Sande W.W."/>
        </authorList>
    </citation>
    <scope>NUCLEOTIDE SEQUENCE [LARGE SCALE GENOMIC DNA]</scope>
    <source>
        <strain evidence="2">mm55</strain>
    </source>
</reference>
<dbReference type="OrthoDB" id="5340163at2759"/>
<name>A0A175VQ80_9PEZI</name>
<comment type="caution">
    <text evidence="1">The sequence shown here is derived from an EMBL/GenBank/DDBJ whole genome shotgun (WGS) entry which is preliminary data.</text>
</comment>
<dbReference type="Proteomes" id="UP000078237">
    <property type="component" value="Unassembled WGS sequence"/>
</dbReference>
<evidence type="ECO:0000313" key="1">
    <source>
        <dbReference type="EMBL" id="KXX73349.1"/>
    </source>
</evidence>
<protein>
    <submittedName>
        <fullName evidence="1">Uncharacterized protein</fullName>
    </submittedName>
</protein>
<proteinExistence type="predicted"/>
<dbReference type="STRING" id="100816.A0A175VQ80"/>
<keyword evidence="2" id="KW-1185">Reference proteome</keyword>
<accession>A0A175VQ80</accession>